<keyword evidence="1" id="KW-1133">Transmembrane helix</keyword>
<gene>
    <name evidence="2" type="ORF">AVO44_16015</name>
</gene>
<comment type="caution">
    <text evidence="2">The sequence shown here is derived from an EMBL/GenBank/DDBJ whole genome shotgun (WGS) entry which is preliminary data.</text>
</comment>
<keyword evidence="1" id="KW-0472">Membrane</keyword>
<proteinExistence type="predicted"/>
<name>A0A0X3TQ21_9RHOB</name>
<dbReference type="STRING" id="1685378.AVO44_16015"/>
<sequence length="175" mass="18411">MEGFYVGLLHPFSTPPQALLLLGLALGAGGFKTARVQWLLGSFLVASLGGLMLAFGFEELDATMFALAFVVCSVAALFPGKLFPVALALIGVGAFLIGDASVPDEGPPRDRLFTMSGSMVGANMGMLYLVGIFLLIKERFPQPWVGTAFRVAAAWIGAVSLLMLALGLSEITRSI</sequence>
<feature type="transmembrane region" description="Helical" evidence="1">
    <location>
        <begin position="148"/>
        <end position="168"/>
    </location>
</feature>
<evidence type="ECO:0000313" key="3">
    <source>
        <dbReference type="Proteomes" id="UP000053690"/>
    </source>
</evidence>
<evidence type="ECO:0000313" key="2">
    <source>
        <dbReference type="EMBL" id="KUJ77824.1"/>
    </source>
</evidence>
<keyword evidence="3" id="KW-1185">Reference proteome</keyword>
<dbReference type="AlphaFoldDB" id="A0A0X3TQ21"/>
<dbReference type="Proteomes" id="UP000053690">
    <property type="component" value="Unassembled WGS sequence"/>
</dbReference>
<organism evidence="2 3">
    <name type="scientific">Ruegeria profundi</name>
    <dbReference type="NCBI Taxonomy" id="1685378"/>
    <lineage>
        <taxon>Bacteria</taxon>
        <taxon>Pseudomonadati</taxon>
        <taxon>Pseudomonadota</taxon>
        <taxon>Alphaproteobacteria</taxon>
        <taxon>Rhodobacterales</taxon>
        <taxon>Roseobacteraceae</taxon>
        <taxon>Ruegeria</taxon>
    </lineage>
</organism>
<keyword evidence="1" id="KW-0812">Transmembrane</keyword>
<feature type="transmembrane region" description="Helical" evidence="1">
    <location>
        <begin position="115"/>
        <end position="136"/>
    </location>
</feature>
<reference evidence="3" key="1">
    <citation type="submission" date="2015-12" db="EMBL/GenBank/DDBJ databases">
        <authorList>
            <person name="Zhang G."/>
            <person name="Stingl U."/>
        </authorList>
    </citation>
    <scope>NUCLEOTIDE SEQUENCE [LARGE SCALE GENOMIC DNA]</scope>
    <source>
        <strain evidence="3">ZGT108</strain>
    </source>
</reference>
<accession>A0A0X3TQ21</accession>
<feature type="transmembrane region" description="Helical" evidence="1">
    <location>
        <begin position="38"/>
        <end position="56"/>
    </location>
</feature>
<protein>
    <submittedName>
        <fullName evidence="2">Uncharacterized protein</fullName>
    </submittedName>
</protein>
<dbReference type="EMBL" id="LQBP01000008">
    <property type="protein sequence ID" value="KUJ77824.1"/>
    <property type="molecule type" value="Genomic_DNA"/>
</dbReference>
<evidence type="ECO:0000256" key="1">
    <source>
        <dbReference type="SAM" id="Phobius"/>
    </source>
</evidence>
<feature type="transmembrane region" description="Helical" evidence="1">
    <location>
        <begin position="62"/>
        <end position="78"/>
    </location>
</feature>